<gene>
    <name evidence="3" type="ORF">ACH5RR_011831</name>
</gene>
<feature type="compositionally biased region" description="Low complexity" evidence="1">
    <location>
        <begin position="50"/>
        <end position="67"/>
    </location>
</feature>
<evidence type="ECO:0000313" key="4">
    <source>
        <dbReference type="Proteomes" id="UP001630127"/>
    </source>
</evidence>
<dbReference type="AlphaFoldDB" id="A0ABD3A9M4"/>
<sequence>MAAEASPESEKERVVVGHEEKMSSAMETHGHGNNSNCHKNETKEEEEEAAQVPETPAAAPSASSSSPDKINMNKGKSCKGCLYYSSTFKSNSRNPLCVGISRSLPHVPRYIVGQAEMEASKEGRSLRDFRYTCVGYSLYSDRKDRPDDGKELQLPVCVGLEVLVDKKARTTDSTPAHVHNKEDGAGIPQPRPHKPAHSVGDEFLTRAWVCH</sequence>
<feature type="region of interest" description="Disordered" evidence="1">
    <location>
        <begin position="170"/>
        <end position="198"/>
    </location>
</feature>
<name>A0ABD3A9M4_9GENT</name>
<feature type="domain" description="DUF8204" evidence="2">
    <location>
        <begin position="74"/>
        <end position="163"/>
    </location>
</feature>
<evidence type="ECO:0000256" key="1">
    <source>
        <dbReference type="SAM" id="MobiDB-lite"/>
    </source>
</evidence>
<dbReference type="PANTHER" id="PTHR34566:SF2">
    <property type="entry name" value="ALTERED INHERITANCE OF MITOCHONDRIA PROTEIN"/>
    <property type="match status" value="1"/>
</dbReference>
<dbReference type="EMBL" id="JBJUIK010000005">
    <property type="protein sequence ID" value="KAL3527175.1"/>
    <property type="molecule type" value="Genomic_DNA"/>
</dbReference>
<feature type="region of interest" description="Disordered" evidence="1">
    <location>
        <begin position="1"/>
        <end position="70"/>
    </location>
</feature>
<accession>A0ABD3A9M4</accession>
<evidence type="ECO:0000259" key="2">
    <source>
        <dbReference type="Pfam" id="PF26631"/>
    </source>
</evidence>
<comment type="caution">
    <text evidence="3">The sequence shown here is derived from an EMBL/GenBank/DDBJ whole genome shotgun (WGS) entry which is preliminary data.</text>
</comment>
<dbReference type="Proteomes" id="UP001630127">
    <property type="component" value="Unassembled WGS sequence"/>
</dbReference>
<feature type="compositionally biased region" description="Basic and acidic residues" evidence="1">
    <location>
        <begin position="8"/>
        <end position="22"/>
    </location>
</feature>
<dbReference type="InterPro" id="IPR058517">
    <property type="entry name" value="DUF8204"/>
</dbReference>
<reference evidence="3 4" key="1">
    <citation type="submission" date="2024-11" db="EMBL/GenBank/DDBJ databases">
        <title>A near-complete genome assembly of Cinchona calisaya.</title>
        <authorList>
            <person name="Lian D.C."/>
            <person name="Zhao X.W."/>
            <person name="Wei L."/>
        </authorList>
    </citation>
    <scope>NUCLEOTIDE SEQUENCE [LARGE SCALE GENOMIC DNA]</scope>
    <source>
        <tissue evidence="3">Nenye</tissue>
    </source>
</reference>
<keyword evidence="4" id="KW-1185">Reference proteome</keyword>
<protein>
    <recommendedName>
        <fullName evidence="2">DUF8204 domain-containing protein</fullName>
    </recommendedName>
</protein>
<organism evidence="3 4">
    <name type="scientific">Cinchona calisaya</name>
    <dbReference type="NCBI Taxonomy" id="153742"/>
    <lineage>
        <taxon>Eukaryota</taxon>
        <taxon>Viridiplantae</taxon>
        <taxon>Streptophyta</taxon>
        <taxon>Embryophyta</taxon>
        <taxon>Tracheophyta</taxon>
        <taxon>Spermatophyta</taxon>
        <taxon>Magnoliopsida</taxon>
        <taxon>eudicotyledons</taxon>
        <taxon>Gunneridae</taxon>
        <taxon>Pentapetalae</taxon>
        <taxon>asterids</taxon>
        <taxon>lamiids</taxon>
        <taxon>Gentianales</taxon>
        <taxon>Rubiaceae</taxon>
        <taxon>Cinchonoideae</taxon>
        <taxon>Cinchoneae</taxon>
        <taxon>Cinchona</taxon>
    </lineage>
</organism>
<dbReference type="Pfam" id="PF26631">
    <property type="entry name" value="DUF8204"/>
    <property type="match status" value="1"/>
</dbReference>
<proteinExistence type="predicted"/>
<evidence type="ECO:0000313" key="3">
    <source>
        <dbReference type="EMBL" id="KAL3527175.1"/>
    </source>
</evidence>
<dbReference type="PANTHER" id="PTHR34566">
    <property type="entry name" value="ALTERED INHERITANCE OF MITOCHONDRIA PROTEIN"/>
    <property type="match status" value="1"/>
</dbReference>